<dbReference type="Gene3D" id="3.40.30.10">
    <property type="entry name" value="Glutaredoxin"/>
    <property type="match status" value="1"/>
</dbReference>
<dbReference type="GO" id="GO:0015036">
    <property type="term" value="F:disulfide oxidoreductase activity"/>
    <property type="evidence" value="ECO:0007669"/>
    <property type="project" value="InterPro"/>
</dbReference>
<proteinExistence type="inferred from homology"/>
<dbReference type="PANTHER" id="PTHR10293:SF72">
    <property type="entry name" value="MONOTHIOL GLUTAREDOXIN-S14, CHLOROPLASTIC"/>
    <property type="match status" value="1"/>
</dbReference>
<dbReference type="PANTHER" id="PTHR10293">
    <property type="entry name" value="GLUTAREDOXIN FAMILY MEMBER"/>
    <property type="match status" value="1"/>
</dbReference>
<evidence type="ECO:0000313" key="7">
    <source>
        <dbReference type="EMBL" id="BBM83196.1"/>
    </source>
</evidence>
<dbReference type="PROSITE" id="PS51354">
    <property type="entry name" value="GLUTAREDOXIN_2"/>
    <property type="match status" value="1"/>
</dbReference>
<dbReference type="Proteomes" id="UP000326354">
    <property type="component" value="Chromosome"/>
</dbReference>
<keyword evidence="5" id="KW-0408">Iron</keyword>
<gene>
    <name evidence="7" type="ORF">UABAM_01547</name>
</gene>
<evidence type="ECO:0000256" key="4">
    <source>
        <dbReference type="PIRNR" id="PIRNR005894"/>
    </source>
</evidence>
<sequence>MNRDIQREIKKIIDENRVVLFMKGTPSSPMCRLSANIVMMLKEHGIHDFKNIDILNDFAIREGVKVFSDWPSLPQLYVSGEFIGGSEEVQELYDSGVLEKKLQDSM</sequence>
<dbReference type="AlphaFoldDB" id="A0A5S9F232"/>
<evidence type="ECO:0000259" key="6">
    <source>
        <dbReference type="Pfam" id="PF00462"/>
    </source>
</evidence>
<dbReference type="GO" id="GO:0051537">
    <property type="term" value="F:2 iron, 2 sulfur cluster binding"/>
    <property type="evidence" value="ECO:0007669"/>
    <property type="project" value="UniProtKB-KW"/>
</dbReference>
<dbReference type="KEGG" id="uam:UABAM_01547"/>
<evidence type="ECO:0000256" key="5">
    <source>
        <dbReference type="PIRSR" id="PIRSR005894-2"/>
    </source>
</evidence>
<keyword evidence="3" id="KW-0676">Redox-active center</keyword>
<organism evidence="7 8">
    <name type="scientific">Uabimicrobium amorphum</name>
    <dbReference type="NCBI Taxonomy" id="2596890"/>
    <lineage>
        <taxon>Bacteria</taxon>
        <taxon>Pseudomonadati</taxon>
        <taxon>Planctomycetota</taxon>
        <taxon>Candidatus Uabimicrobiia</taxon>
        <taxon>Candidatus Uabimicrobiales</taxon>
        <taxon>Candidatus Uabimicrobiaceae</taxon>
        <taxon>Candidatus Uabimicrobium</taxon>
    </lineage>
</organism>
<evidence type="ECO:0000256" key="1">
    <source>
        <dbReference type="ARBA" id="ARBA00009630"/>
    </source>
</evidence>
<dbReference type="Pfam" id="PF00462">
    <property type="entry name" value="Glutaredoxin"/>
    <property type="match status" value="1"/>
</dbReference>
<evidence type="ECO:0000256" key="2">
    <source>
        <dbReference type="ARBA" id="ARBA00022714"/>
    </source>
</evidence>
<evidence type="ECO:0000313" key="8">
    <source>
        <dbReference type="Proteomes" id="UP000326354"/>
    </source>
</evidence>
<dbReference type="SUPFAM" id="SSF52833">
    <property type="entry name" value="Thioredoxin-like"/>
    <property type="match status" value="1"/>
</dbReference>
<dbReference type="GO" id="GO:0046872">
    <property type="term" value="F:metal ion binding"/>
    <property type="evidence" value="ECO:0007669"/>
    <property type="project" value="UniProtKB-KW"/>
</dbReference>
<name>A0A5S9F232_UABAM</name>
<dbReference type="PIRSF" id="PIRSF005894">
    <property type="entry name" value="Monothiol_GRX"/>
    <property type="match status" value="1"/>
</dbReference>
<dbReference type="OrthoDB" id="9804115at2"/>
<keyword evidence="8" id="KW-1185">Reference proteome</keyword>
<dbReference type="InterPro" id="IPR004480">
    <property type="entry name" value="Monothiol_GRX-rel"/>
</dbReference>
<reference evidence="7 8" key="1">
    <citation type="submission" date="2019-08" db="EMBL/GenBank/DDBJ databases">
        <title>Complete genome sequence of Candidatus Uab amorphum.</title>
        <authorList>
            <person name="Shiratori T."/>
            <person name="Suzuki S."/>
            <person name="Kakizawa Y."/>
            <person name="Ishida K."/>
        </authorList>
    </citation>
    <scope>NUCLEOTIDE SEQUENCE [LARGE SCALE GENOMIC DNA]</scope>
    <source>
        <strain evidence="7 8">SRT547</strain>
    </source>
</reference>
<dbReference type="InterPro" id="IPR014434">
    <property type="entry name" value="Monothiol_GRX"/>
</dbReference>
<dbReference type="RefSeq" id="WP_151967406.1">
    <property type="nucleotide sequence ID" value="NZ_AP019860.1"/>
</dbReference>
<dbReference type="InterPro" id="IPR036249">
    <property type="entry name" value="Thioredoxin-like_sf"/>
</dbReference>
<accession>A0A5S9F232</accession>
<dbReference type="EMBL" id="AP019860">
    <property type="protein sequence ID" value="BBM83196.1"/>
    <property type="molecule type" value="Genomic_DNA"/>
</dbReference>
<dbReference type="InterPro" id="IPR002109">
    <property type="entry name" value="Glutaredoxin"/>
</dbReference>
<evidence type="ECO:0000256" key="3">
    <source>
        <dbReference type="ARBA" id="ARBA00023284"/>
    </source>
</evidence>
<keyword evidence="2 5" id="KW-0001">2Fe-2S</keyword>
<feature type="domain" description="Glutaredoxin" evidence="6">
    <location>
        <begin position="18"/>
        <end position="83"/>
    </location>
</feature>
<keyword evidence="5" id="KW-0411">Iron-sulfur</keyword>
<keyword evidence="5" id="KW-0479">Metal-binding</keyword>
<comment type="similarity">
    <text evidence="1 4">Belongs to the glutaredoxin family. Monothiol subfamily.</text>
</comment>
<protein>
    <recommendedName>
        <fullName evidence="4">Glutaredoxin</fullName>
    </recommendedName>
</protein>
<feature type="binding site" evidence="5">
    <location>
        <position position="31"/>
    </location>
    <ligand>
        <name>[2Fe-2S] cluster</name>
        <dbReference type="ChEBI" id="CHEBI:190135"/>
        <note>ligand shared between dimeric partners</note>
    </ligand>
</feature>